<sequence>MYSALFRRLPGPTWFKIIEMMILAALVIVVLFGWVFPWAAENLPISENTVG</sequence>
<dbReference type="EMBL" id="JAFFJS010000001">
    <property type="protein sequence ID" value="MBM9432218.1"/>
    <property type="molecule type" value="Genomic_DNA"/>
</dbReference>
<keyword evidence="3" id="KW-1185">Reference proteome</keyword>
<proteinExistence type="predicted"/>
<organism evidence="2 3">
    <name type="scientific">Flaviflexus equikiangi</name>
    <dbReference type="NCBI Taxonomy" id="2758573"/>
    <lineage>
        <taxon>Bacteria</taxon>
        <taxon>Bacillati</taxon>
        <taxon>Actinomycetota</taxon>
        <taxon>Actinomycetes</taxon>
        <taxon>Actinomycetales</taxon>
        <taxon>Actinomycetaceae</taxon>
        <taxon>Flaviflexus</taxon>
    </lineage>
</organism>
<keyword evidence="1" id="KW-0812">Transmembrane</keyword>
<keyword evidence="1" id="KW-0472">Membrane</keyword>
<accession>A0ABS2TC54</accession>
<dbReference type="RefSeq" id="WP_182172016.1">
    <property type="nucleotide sequence ID" value="NZ_CP059676.1"/>
</dbReference>
<comment type="caution">
    <text evidence="2">The sequence shown here is derived from an EMBL/GenBank/DDBJ whole genome shotgun (WGS) entry which is preliminary data.</text>
</comment>
<protein>
    <submittedName>
        <fullName evidence="2">Uncharacterized protein</fullName>
    </submittedName>
</protein>
<keyword evidence="1" id="KW-1133">Transmembrane helix</keyword>
<dbReference type="Proteomes" id="UP000705983">
    <property type="component" value="Unassembled WGS sequence"/>
</dbReference>
<gene>
    <name evidence="2" type="ORF">JVW63_00615</name>
</gene>
<evidence type="ECO:0000313" key="2">
    <source>
        <dbReference type="EMBL" id="MBM9432218.1"/>
    </source>
</evidence>
<evidence type="ECO:0000313" key="3">
    <source>
        <dbReference type="Proteomes" id="UP000705983"/>
    </source>
</evidence>
<evidence type="ECO:0000256" key="1">
    <source>
        <dbReference type="SAM" id="Phobius"/>
    </source>
</evidence>
<reference evidence="3" key="1">
    <citation type="submission" date="2021-02" db="EMBL/GenBank/DDBJ databases">
        <title>Leucobacter sp. CX169.</title>
        <authorList>
            <person name="Cheng Y."/>
        </authorList>
    </citation>
    <scope>NUCLEOTIDE SEQUENCE [LARGE SCALE GENOMIC DNA]</scope>
    <source>
        <strain evidence="3">JY899</strain>
    </source>
</reference>
<feature type="transmembrane region" description="Helical" evidence="1">
    <location>
        <begin position="21"/>
        <end position="40"/>
    </location>
</feature>
<name>A0ABS2TC54_9ACTO</name>